<gene>
    <name evidence="1" type="ORF">ROSEINA2194_01071</name>
</gene>
<dbReference type="eggNOG" id="ENOG5033MGM">
    <property type="taxonomic scope" value="Bacteria"/>
</dbReference>
<comment type="caution">
    <text evidence="1">The sequence shown here is derived from an EMBL/GenBank/DDBJ whole genome shotgun (WGS) entry which is preliminary data.</text>
</comment>
<dbReference type="EMBL" id="ACFY01000045">
    <property type="protein sequence ID" value="EEG95065.1"/>
    <property type="molecule type" value="Genomic_DNA"/>
</dbReference>
<sequence length="87" mass="9798">MAMNARNKLTGHMKRTKLVVFVSAGRAKTTFTAKGNKFKISTVRTAIHGTTVRRITTMNHLVNIFNDSRTRMEFVNDVFIIIGKDGL</sequence>
<organism evidence="1 2">
    <name type="scientific">Roseburia inulinivorans DSM 16841</name>
    <dbReference type="NCBI Taxonomy" id="622312"/>
    <lineage>
        <taxon>Bacteria</taxon>
        <taxon>Bacillati</taxon>
        <taxon>Bacillota</taxon>
        <taxon>Clostridia</taxon>
        <taxon>Lachnospirales</taxon>
        <taxon>Lachnospiraceae</taxon>
        <taxon>Roseburia</taxon>
    </lineage>
</organism>
<reference evidence="1 2" key="1">
    <citation type="submission" date="2009-02" db="EMBL/GenBank/DDBJ databases">
        <authorList>
            <person name="Fulton L."/>
            <person name="Clifton S."/>
            <person name="Fulton B."/>
            <person name="Xu J."/>
            <person name="Minx P."/>
            <person name="Pepin K.H."/>
            <person name="Johnson M."/>
            <person name="Bhonagiri V."/>
            <person name="Nash W.E."/>
            <person name="Mardis E.R."/>
            <person name="Wilson R.K."/>
        </authorList>
    </citation>
    <scope>NUCLEOTIDE SEQUENCE [LARGE SCALE GENOMIC DNA]</scope>
    <source>
        <strain evidence="1 2">DSM 16841</strain>
    </source>
</reference>
<name>C0FQR7_9FIRM</name>
<dbReference type="AlphaFoldDB" id="C0FQR7"/>
<proteinExistence type="predicted"/>
<evidence type="ECO:0000313" key="2">
    <source>
        <dbReference type="Proteomes" id="UP000003561"/>
    </source>
</evidence>
<protein>
    <submittedName>
        <fullName evidence="1">Uncharacterized protein</fullName>
    </submittedName>
</protein>
<evidence type="ECO:0000313" key="1">
    <source>
        <dbReference type="EMBL" id="EEG95065.1"/>
    </source>
</evidence>
<reference evidence="1 2" key="2">
    <citation type="submission" date="2009-03" db="EMBL/GenBank/DDBJ databases">
        <title>Draft genome sequence of Roseburia inulinivorans (DSM 16841).</title>
        <authorList>
            <person name="Sudarsanam P."/>
            <person name="Ley R."/>
            <person name="Guruge J."/>
            <person name="Turnbaugh P.J."/>
            <person name="Mahowald M."/>
            <person name="Liep D."/>
            <person name="Gordon J."/>
        </authorList>
    </citation>
    <scope>NUCLEOTIDE SEQUENCE [LARGE SCALE GENOMIC DNA]</scope>
    <source>
        <strain evidence="1 2">DSM 16841</strain>
    </source>
</reference>
<dbReference type="Proteomes" id="UP000003561">
    <property type="component" value="Unassembled WGS sequence"/>
</dbReference>
<accession>C0FQR7</accession>